<organism evidence="1 2">
    <name type="scientific">Sulfitobacter sediminilitoris</name>
    <dbReference type="NCBI Taxonomy" id="2698830"/>
    <lineage>
        <taxon>Bacteria</taxon>
        <taxon>Pseudomonadati</taxon>
        <taxon>Pseudomonadota</taxon>
        <taxon>Alphaproteobacteria</taxon>
        <taxon>Rhodobacterales</taxon>
        <taxon>Roseobacteraceae</taxon>
        <taxon>Sulfitobacter</taxon>
    </lineage>
</organism>
<comment type="caution">
    <text evidence="1">The sequence shown here is derived from an EMBL/GenBank/DDBJ whole genome shotgun (WGS) entry which is preliminary data.</text>
</comment>
<proteinExistence type="predicted"/>
<name>A0A6P0CFT9_9RHOB</name>
<gene>
    <name evidence="1" type="ORF">GV827_13020</name>
</gene>
<dbReference type="RefSeq" id="WP_164354239.1">
    <property type="nucleotide sequence ID" value="NZ_JAABNT010000007.1"/>
</dbReference>
<reference evidence="1 2" key="1">
    <citation type="submission" date="2020-01" db="EMBL/GenBank/DDBJ databases">
        <title>Sulfitobacter sediminilitoris sp. nov., isolated from a tidal flat.</title>
        <authorList>
            <person name="Park S."/>
            <person name="Yoon J.-H."/>
        </authorList>
    </citation>
    <scope>NUCLEOTIDE SEQUENCE [LARGE SCALE GENOMIC DNA]</scope>
    <source>
        <strain evidence="1 2">JBTF-M27</strain>
    </source>
</reference>
<evidence type="ECO:0000313" key="1">
    <source>
        <dbReference type="EMBL" id="NEK23324.1"/>
    </source>
</evidence>
<dbReference type="EMBL" id="JAABNT010000007">
    <property type="protein sequence ID" value="NEK23324.1"/>
    <property type="molecule type" value="Genomic_DNA"/>
</dbReference>
<accession>A0A6P0CFT9</accession>
<dbReference type="AlphaFoldDB" id="A0A6P0CFT9"/>
<dbReference type="InterPro" id="IPR009562">
    <property type="entry name" value="DUF1178"/>
</dbReference>
<dbReference type="PIRSF" id="PIRSF032131">
    <property type="entry name" value="UCP032131"/>
    <property type="match status" value="1"/>
</dbReference>
<dbReference type="Pfam" id="PF06676">
    <property type="entry name" value="DUF1178"/>
    <property type="match status" value="1"/>
</dbReference>
<protein>
    <submittedName>
        <fullName evidence="1">DUF1178 family protein</fullName>
    </submittedName>
</protein>
<keyword evidence="2" id="KW-1185">Reference proteome</keyword>
<evidence type="ECO:0000313" key="2">
    <source>
        <dbReference type="Proteomes" id="UP000468591"/>
    </source>
</evidence>
<dbReference type="Proteomes" id="UP000468591">
    <property type="component" value="Unassembled WGS sequence"/>
</dbReference>
<sequence length="143" mass="15720">MIQYTLKCDQGHHTESWFQSAAAYDALERAGHLSCGICGSADVSKALMAPRVKTATDDVAPTTPMLQNPTDDIQKALSALREQVESNSDYVGDKFASEARAMHLGEKPERSIYGEARLDQAKELIEDGVPLMPLPFRPKQKLT</sequence>